<name>A0A8J3ISZ7_9CHLR</name>
<evidence type="ECO:0000313" key="2">
    <source>
        <dbReference type="Proteomes" id="UP000597444"/>
    </source>
</evidence>
<accession>A0A8J3ISZ7</accession>
<reference evidence="1" key="1">
    <citation type="submission" date="2020-10" db="EMBL/GenBank/DDBJ databases">
        <title>Taxonomic study of unclassified bacteria belonging to the class Ktedonobacteria.</title>
        <authorList>
            <person name="Yabe S."/>
            <person name="Wang C.M."/>
            <person name="Zheng Y."/>
            <person name="Sakai Y."/>
            <person name="Cavaletti L."/>
            <person name="Monciardini P."/>
            <person name="Donadio S."/>
        </authorList>
    </citation>
    <scope>NUCLEOTIDE SEQUENCE</scope>
    <source>
        <strain evidence="1">ID150040</strain>
    </source>
</reference>
<evidence type="ECO:0000313" key="1">
    <source>
        <dbReference type="EMBL" id="GHO94746.1"/>
    </source>
</evidence>
<dbReference type="RefSeq" id="WP_220205461.1">
    <property type="nucleotide sequence ID" value="NZ_BNJK01000001.1"/>
</dbReference>
<organism evidence="1 2">
    <name type="scientific">Reticulibacter mediterranei</name>
    <dbReference type="NCBI Taxonomy" id="2778369"/>
    <lineage>
        <taxon>Bacteria</taxon>
        <taxon>Bacillati</taxon>
        <taxon>Chloroflexota</taxon>
        <taxon>Ktedonobacteria</taxon>
        <taxon>Ktedonobacterales</taxon>
        <taxon>Reticulibacteraceae</taxon>
        <taxon>Reticulibacter</taxon>
    </lineage>
</organism>
<dbReference type="EMBL" id="BNJK01000001">
    <property type="protein sequence ID" value="GHO94746.1"/>
    <property type="molecule type" value="Genomic_DNA"/>
</dbReference>
<proteinExistence type="predicted"/>
<comment type="caution">
    <text evidence="1">The sequence shown here is derived from an EMBL/GenBank/DDBJ whole genome shotgun (WGS) entry which is preliminary data.</text>
</comment>
<gene>
    <name evidence="1" type="ORF">KSF_047940</name>
</gene>
<sequence length="48" mass="5745">MADEETQDTSMVLPGADKIRKVWHQEQWFYSVIDIIAFLTESENPRRY</sequence>
<keyword evidence="2" id="KW-1185">Reference proteome</keyword>
<dbReference type="AlphaFoldDB" id="A0A8J3ISZ7"/>
<dbReference type="Proteomes" id="UP000597444">
    <property type="component" value="Unassembled WGS sequence"/>
</dbReference>
<protein>
    <submittedName>
        <fullName evidence="1">Uncharacterized protein</fullName>
    </submittedName>
</protein>